<gene>
    <name evidence="6" type="ORF">Daesc_004161</name>
</gene>
<feature type="domain" description="PAS" evidence="5">
    <location>
        <begin position="343"/>
        <end position="439"/>
    </location>
</feature>
<evidence type="ECO:0000313" key="7">
    <source>
        <dbReference type="Proteomes" id="UP001369815"/>
    </source>
</evidence>
<evidence type="ECO:0000256" key="2">
    <source>
        <dbReference type="ARBA" id="ARBA00022643"/>
    </source>
</evidence>
<keyword evidence="1" id="KW-0285">Flavoprotein</keyword>
<proteinExistence type="predicted"/>
<dbReference type="PANTHER" id="PTHR47429">
    <property type="entry name" value="PROTEIN TWIN LOV 1"/>
    <property type="match status" value="1"/>
</dbReference>
<keyword evidence="2" id="KW-0288">FMN</keyword>
<sequence length="707" mass="77336">MTPPSRRGDSPYKRVEVSSTVANNGSRITMSVRSFSAFEDYEDENEAGGNVMDILEKPTNLGVSVVDKVSSPTTFKRIWEETEALVLDRQPSRNRRLDSNPERGRTGLASFSSPGEPLSTETRSTSTSLRSLLSQSTKSRENSASTSPAPGDGIALPGLQSKGPREHDELTPVGDEIDPASFNLVTPCNNVPPQYSLEIRSGALFSSEHLDAILNDQLLLEKFTSFLCAFRPKSISLLVYYFDVLKALKAIGYSNSIIRSLASVKGLGFDEEVISNTINESLLARLDKVFQTLIREDLPAYITHTWIQTVAVAIKQRITNTLPSNLRDSSEGLADVFCLTDPSRHDNPIVFASKGFHRMTQYGTDYALGRNCRFLQGPGTNQSSARRIKERLDAGKEHCEVLLNYRRDGSPFMNLVMVAPLLDNRGIIRYHISAQVDVSGLAEECVGLESLRRVVDQKRDDTDGSTRKSAKGELRELAEMFSSSELNIVQGKGGIKRRRRGDAAGAETSSTHQGPERIHSNSFPQISVSPVSRVTSPFEHYLLVRPHPHLRVLFASPSLRFPGMLQSSFMSRIGGPSSVREAVSQAFADGRGVTAKIRWVTRMDSFGKGRWIHCTPLLGSNGAVGVWMVVLVDDDTDADRKRSRDAPLVGIKTNRQRPLDRDDKASGSGNAEGEFGGHHPLSASGNVEGEAFASSSGSSGPAHNTTV</sequence>
<dbReference type="GO" id="GO:0005634">
    <property type="term" value="C:nucleus"/>
    <property type="evidence" value="ECO:0007669"/>
    <property type="project" value="TreeGrafter"/>
</dbReference>
<evidence type="ECO:0000256" key="3">
    <source>
        <dbReference type="ARBA" id="ARBA00022991"/>
    </source>
</evidence>
<dbReference type="SUPFAM" id="SSF55785">
    <property type="entry name" value="PYP-like sensor domain (PAS domain)"/>
    <property type="match status" value="1"/>
</dbReference>
<dbReference type="InterPro" id="IPR035965">
    <property type="entry name" value="PAS-like_dom_sf"/>
</dbReference>
<dbReference type="Gene3D" id="3.30.450.20">
    <property type="entry name" value="PAS domain"/>
    <property type="match status" value="1"/>
</dbReference>
<feature type="compositionally biased region" description="Low complexity" evidence="4">
    <location>
        <begin position="118"/>
        <end position="137"/>
    </location>
</feature>
<keyword evidence="3" id="KW-0157">Chromophore</keyword>
<evidence type="ECO:0000313" key="6">
    <source>
        <dbReference type="EMBL" id="KAK6954196.1"/>
    </source>
</evidence>
<dbReference type="InterPro" id="IPR000014">
    <property type="entry name" value="PAS"/>
</dbReference>
<organism evidence="6 7">
    <name type="scientific">Daldinia eschscholtzii</name>
    <dbReference type="NCBI Taxonomy" id="292717"/>
    <lineage>
        <taxon>Eukaryota</taxon>
        <taxon>Fungi</taxon>
        <taxon>Dikarya</taxon>
        <taxon>Ascomycota</taxon>
        <taxon>Pezizomycotina</taxon>
        <taxon>Sordariomycetes</taxon>
        <taxon>Xylariomycetidae</taxon>
        <taxon>Xylariales</taxon>
        <taxon>Hypoxylaceae</taxon>
        <taxon>Daldinia</taxon>
    </lineage>
</organism>
<name>A0AAX6MNZ1_9PEZI</name>
<protein>
    <recommendedName>
        <fullName evidence="5">PAS domain-containing protein</fullName>
    </recommendedName>
</protein>
<evidence type="ECO:0000259" key="5">
    <source>
        <dbReference type="Pfam" id="PF13426"/>
    </source>
</evidence>
<keyword evidence="7" id="KW-1185">Reference proteome</keyword>
<dbReference type="EMBL" id="JBANMG010000004">
    <property type="protein sequence ID" value="KAK6954196.1"/>
    <property type="molecule type" value="Genomic_DNA"/>
</dbReference>
<feature type="region of interest" description="Disordered" evidence="4">
    <location>
        <begin position="492"/>
        <end position="524"/>
    </location>
</feature>
<comment type="caution">
    <text evidence="6">The sequence shown here is derived from an EMBL/GenBank/DDBJ whole genome shotgun (WGS) entry which is preliminary data.</text>
</comment>
<feature type="compositionally biased region" description="Basic and acidic residues" evidence="4">
    <location>
        <begin position="95"/>
        <end position="105"/>
    </location>
</feature>
<evidence type="ECO:0000256" key="4">
    <source>
        <dbReference type="SAM" id="MobiDB-lite"/>
    </source>
</evidence>
<dbReference type="AlphaFoldDB" id="A0AAX6MNZ1"/>
<reference evidence="6 7" key="1">
    <citation type="journal article" date="2024" name="Front Chem Biol">
        <title>Unveiling the potential of Daldinia eschscholtzii MFLUCC 19-0629 through bioactivity and bioinformatics studies for enhanced sustainable agriculture production.</title>
        <authorList>
            <person name="Brooks S."/>
            <person name="Weaver J.A."/>
            <person name="Klomchit A."/>
            <person name="Alharthi S.A."/>
            <person name="Onlamun T."/>
            <person name="Nurani R."/>
            <person name="Vong T.K."/>
            <person name="Alberti F."/>
            <person name="Greco C."/>
        </authorList>
    </citation>
    <scope>NUCLEOTIDE SEQUENCE [LARGE SCALE GENOMIC DNA]</scope>
    <source>
        <strain evidence="6">MFLUCC 19-0629</strain>
    </source>
</reference>
<dbReference type="Pfam" id="PF13426">
    <property type="entry name" value="PAS_9"/>
    <property type="match status" value="1"/>
</dbReference>
<feature type="region of interest" description="Disordered" evidence="4">
    <location>
        <begin position="639"/>
        <end position="707"/>
    </location>
</feature>
<dbReference type="Proteomes" id="UP001369815">
    <property type="component" value="Unassembled WGS sequence"/>
</dbReference>
<feature type="region of interest" description="Disordered" evidence="4">
    <location>
        <begin position="90"/>
        <end position="176"/>
    </location>
</feature>
<accession>A0AAX6MNZ1</accession>
<evidence type="ECO:0000256" key="1">
    <source>
        <dbReference type="ARBA" id="ARBA00022630"/>
    </source>
</evidence>
<dbReference type="PANTHER" id="PTHR47429:SF9">
    <property type="entry name" value="PAS DOMAIN-CONTAINING PROTEIN"/>
    <property type="match status" value="1"/>
</dbReference>